<dbReference type="OrthoDB" id="3697646at2"/>
<gene>
    <name evidence="1" type="ORF">GU90_05745</name>
</gene>
<comment type="caution">
    <text evidence="1">The sequence shown here is derived from an EMBL/GenBank/DDBJ whole genome shotgun (WGS) entry which is preliminary data.</text>
</comment>
<name>A0A073B144_9PSEU</name>
<dbReference type="GO" id="GO:0010124">
    <property type="term" value="P:phenylacetate catabolic process"/>
    <property type="evidence" value="ECO:0007669"/>
    <property type="project" value="InterPro"/>
</dbReference>
<dbReference type="EMBL" id="JNVU01000014">
    <property type="protein sequence ID" value="KEI45281.1"/>
    <property type="molecule type" value="Genomic_DNA"/>
</dbReference>
<dbReference type="eggNOG" id="COG3396">
    <property type="taxonomic scope" value="Bacteria"/>
</dbReference>
<dbReference type="GO" id="GO:0005829">
    <property type="term" value="C:cytosol"/>
    <property type="evidence" value="ECO:0007669"/>
    <property type="project" value="TreeGrafter"/>
</dbReference>
<accession>A0A073B144</accession>
<evidence type="ECO:0000313" key="2">
    <source>
        <dbReference type="Proteomes" id="UP000031419"/>
    </source>
</evidence>
<reference evidence="1 2" key="1">
    <citation type="submission" date="2014-06" db="EMBL/GenBank/DDBJ databases">
        <title>Saccharopolyspora rectivirgula DSM-43113 Genome sequencing.</title>
        <authorList>
            <person name="Barrera C."/>
            <person name="Millon L."/>
            <person name="Rognon B."/>
            <person name="Zaugg C."/>
            <person name="Monod M."/>
        </authorList>
    </citation>
    <scope>NUCLEOTIDE SEQUENCE [LARGE SCALE GENOMIC DNA]</scope>
    <source>
        <strain evidence="1 2">DSM 43113</strain>
    </source>
</reference>
<dbReference type="Proteomes" id="UP000031419">
    <property type="component" value="Unassembled WGS sequence"/>
</dbReference>
<dbReference type="InterPro" id="IPR052703">
    <property type="entry name" value="Aromatic_CoA_ox/epox"/>
</dbReference>
<sequence>MNIRDVRAGEAQQWVLGEPAMPPANHPVPSDVSATDVAQYCLMLADDSLVLAHQLSRWGVHGLRLADSEALLRIAAGLLNHSRYLLSRTAALSQWRDEDELAHYRGAGQFRNVRLVEIDCGPYLVGAFPATVVRLLVFCAWRRAVLARLASSREAVLAALAVSALDTVTRYRDRAAQWVLRHAAEDVVREHVVNGFRRVWPFTGELFAPHPVELRLADAGCAVDPSEVRAEVSGWLAETLGATGLSGVDVGEFSRFVPPGGRDGVHTAGMDFLVADMQHLAKAE</sequence>
<dbReference type="PANTHER" id="PTHR30458">
    <property type="entry name" value="PHENYLACETIC ACID DEGRADATION PROTEIN PAA"/>
    <property type="match status" value="1"/>
</dbReference>
<keyword evidence="2" id="KW-1185">Reference proteome</keyword>
<dbReference type="Gene3D" id="1.20.1260.10">
    <property type="match status" value="1"/>
</dbReference>
<protein>
    <submittedName>
        <fullName evidence="1">Phenylacetate-CoA oxygenase</fullName>
    </submittedName>
</protein>
<evidence type="ECO:0000313" key="1">
    <source>
        <dbReference type="EMBL" id="KEI45281.1"/>
    </source>
</evidence>
<dbReference type="InterPro" id="IPR009078">
    <property type="entry name" value="Ferritin-like_SF"/>
</dbReference>
<dbReference type="InterPro" id="IPR012347">
    <property type="entry name" value="Ferritin-like"/>
</dbReference>
<proteinExistence type="predicted"/>
<dbReference type="STRING" id="28042.GU90_05745"/>
<dbReference type="AlphaFoldDB" id="A0A073B144"/>
<dbReference type="InterPro" id="IPR007814">
    <property type="entry name" value="PaaA_PaaC"/>
</dbReference>
<dbReference type="RefSeq" id="WP_029719165.1">
    <property type="nucleotide sequence ID" value="NZ_JAJUIW010000009.1"/>
</dbReference>
<dbReference type="Pfam" id="PF05138">
    <property type="entry name" value="PaaA_PaaC"/>
    <property type="match status" value="1"/>
</dbReference>
<organism evidence="1 2">
    <name type="scientific">Saccharopolyspora rectivirgula</name>
    <dbReference type="NCBI Taxonomy" id="28042"/>
    <lineage>
        <taxon>Bacteria</taxon>
        <taxon>Bacillati</taxon>
        <taxon>Actinomycetota</taxon>
        <taxon>Actinomycetes</taxon>
        <taxon>Pseudonocardiales</taxon>
        <taxon>Pseudonocardiaceae</taxon>
        <taxon>Saccharopolyspora</taxon>
    </lineage>
</organism>
<dbReference type="PANTHER" id="PTHR30458:SF0">
    <property type="entry name" value="1,2-PHENYLACETYL-COA EPOXIDASE, SUBUNIT C"/>
    <property type="match status" value="1"/>
</dbReference>
<dbReference type="SUPFAM" id="SSF47240">
    <property type="entry name" value="Ferritin-like"/>
    <property type="match status" value="1"/>
</dbReference>